<proteinExistence type="predicted"/>
<evidence type="ECO:0000313" key="2">
    <source>
        <dbReference type="EMBL" id="MBL1408053.1"/>
    </source>
</evidence>
<dbReference type="SUPFAM" id="SSF159501">
    <property type="entry name" value="EreA/ChaN-like"/>
    <property type="match status" value="1"/>
</dbReference>
<dbReference type="InterPro" id="IPR007815">
    <property type="entry name" value="Emycin_Estase"/>
</dbReference>
<organism evidence="2 3">
    <name type="scientific">Sphingobacterium faecale</name>
    <dbReference type="NCBI Taxonomy" id="2803775"/>
    <lineage>
        <taxon>Bacteria</taxon>
        <taxon>Pseudomonadati</taxon>
        <taxon>Bacteroidota</taxon>
        <taxon>Sphingobacteriia</taxon>
        <taxon>Sphingobacteriales</taxon>
        <taxon>Sphingobacteriaceae</taxon>
        <taxon>Sphingobacterium</taxon>
    </lineage>
</organism>
<accession>A0ABS1R057</accession>
<keyword evidence="3" id="KW-1185">Reference proteome</keyword>
<gene>
    <name evidence="2" type="ORF">JKG61_04760</name>
</gene>
<dbReference type="Pfam" id="PF05139">
    <property type="entry name" value="Erythro_esteras"/>
    <property type="match status" value="2"/>
</dbReference>
<comment type="caution">
    <text evidence="2">The sequence shown here is derived from an EMBL/GenBank/DDBJ whole genome shotgun (WGS) entry which is preliminary data.</text>
</comment>
<dbReference type="CDD" id="cd14728">
    <property type="entry name" value="Ere-like"/>
    <property type="match status" value="1"/>
</dbReference>
<dbReference type="Proteomes" id="UP000625283">
    <property type="component" value="Unassembled WGS sequence"/>
</dbReference>
<dbReference type="PANTHER" id="PTHR31299:SF0">
    <property type="entry name" value="ESTERASE, PUTATIVE (AFU_ORTHOLOGUE AFUA_1G05850)-RELATED"/>
    <property type="match status" value="1"/>
</dbReference>
<dbReference type="RefSeq" id="WP_202101830.1">
    <property type="nucleotide sequence ID" value="NZ_JAERTY010000002.1"/>
</dbReference>
<sequence>MKVSVFYKVLREGFVLIVFYGITIVYGQGKSDFFDVSFRESKECSWRWLNKLENADINSDSLENGGFLKINYKQISWHNRNMGFALGNHILCPNCVRTSDKLEISIPVLCNSDGIVVLKAVGFSEQEEVVFTDSVISKRETSWQKLQLNITKSYSVYISVIYYGNTLGNQVVKLSPLQFSCNEKKVEPLNPIFSTVKKDNFNPIQAVEIVPLDIASERGFPVNKTFDRVKVVGLGEATHGSVTIMQSRLQLVKDLVTNYSCTLVLLEIPFDVVLLLDQYVKGYGDNKTRLIIVEQLKLLFSEENTVMPLIDWLREYNSKREAKVSVFGIDNPSPISQFMLMDYFRELLGVEKSLIYLKLLMNGEIVDAKKIAENDENLRHKLGSNEFQYCMYMLDELINPAYSLENRDANMFKRYHHLYSLFVTQKESAAILAHSGHLQKTPLTYPSGQHKTLGSYLYEVLGDKFFSLHFTVGTGQTLQDSCGSPRKVYQDISKPVFGSFESYALSLDGCDYFYYPTSKLLSPIHWMLHVGRNSLEYFHYTIGNLQRRHDGVVFIKESKPILKPFAGARPLHHFELLYNKRKEYKSLLSGYKGESETW</sequence>
<reference evidence="2 3" key="1">
    <citation type="submission" date="2021-01" db="EMBL/GenBank/DDBJ databases">
        <title>C459-1 draft genome sequence.</title>
        <authorList>
            <person name="Zhang X.-F."/>
        </authorList>
    </citation>
    <scope>NUCLEOTIDE SEQUENCE [LARGE SCALE GENOMIC DNA]</scope>
    <source>
        <strain evidence="3">C459-1</strain>
    </source>
</reference>
<dbReference type="EMBL" id="JAERTY010000002">
    <property type="protein sequence ID" value="MBL1408053.1"/>
    <property type="molecule type" value="Genomic_DNA"/>
</dbReference>
<dbReference type="InterPro" id="IPR052036">
    <property type="entry name" value="Hydrolase/PRTase-associated"/>
</dbReference>
<dbReference type="Gene3D" id="3.30.1870.10">
    <property type="entry name" value="EreA-like, domain 2"/>
    <property type="match status" value="1"/>
</dbReference>
<evidence type="ECO:0000313" key="3">
    <source>
        <dbReference type="Proteomes" id="UP000625283"/>
    </source>
</evidence>
<keyword evidence="1" id="KW-0472">Membrane</keyword>
<evidence type="ECO:0000256" key="1">
    <source>
        <dbReference type="SAM" id="Phobius"/>
    </source>
</evidence>
<protein>
    <submittedName>
        <fullName evidence="2">Erythromycin esterase family protein</fullName>
    </submittedName>
</protein>
<dbReference type="PANTHER" id="PTHR31299">
    <property type="entry name" value="ESTERASE, PUTATIVE (AFU_ORTHOLOGUE AFUA_1G05850)-RELATED"/>
    <property type="match status" value="1"/>
</dbReference>
<keyword evidence="1" id="KW-0812">Transmembrane</keyword>
<dbReference type="Gene3D" id="3.40.1660.10">
    <property type="entry name" value="EreA-like (biosynthetic domain)"/>
    <property type="match status" value="1"/>
</dbReference>
<feature type="transmembrane region" description="Helical" evidence="1">
    <location>
        <begin position="12"/>
        <end position="29"/>
    </location>
</feature>
<name>A0ABS1R057_9SPHI</name>
<keyword evidence="1" id="KW-1133">Transmembrane helix</keyword>